<evidence type="ECO:0000313" key="5">
    <source>
        <dbReference type="Proteomes" id="UP000011513"/>
    </source>
</evidence>
<keyword evidence="1" id="KW-0560">Oxidoreductase</keyword>
<dbReference type="OrthoDB" id="350320at2157"/>
<name>M0CXF5_HALPD</name>
<dbReference type="Pfam" id="PF13738">
    <property type="entry name" value="Pyr_redox_3"/>
    <property type="match status" value="1"/>
</dbReference>
<dbReference type="EMBL" id="AOIV01000041">
    <property type="protein sequence ID" value="ELZ27117.1"/>
    <property type="molecule type" value="Genomic_DNA"/>
</dbReference>
<sequence>MTEHYDTVVVGGGQAGLATGYYLRQHDRDFVVLDAGGRVGDPWRNRWDSLRVFTPARYTGLPGMGFPTSPYYFPTKDEVADYLEAYADRFDLPVELGVRVRALERTDDGYRITADDRRIEARNVVVAMASYQVPVVPDFAADLADDVVQLHSTDYRNPGQLRDGGVLVVGAGNSGAEIALEVAEHHETWLSGRDVGHVPFHVDSRFGRHLGVPFVLRVLYHRVLTTGTPVGRRVRPKVLGRGGPVVRTKPADLSSAGVERVARTTGVRDGLPIVGDDRTLDVANVVWCTGFRPDFSWIDLPIFDGQDAPAEPVHVRGVVPDAPGLYFVGLLFLYALTSSLFTGVGRDARYVVKQLTARDERGGGQTEASVTASREADSSGVKQG</sequence>
<accession>M0CXF5</accession>
<keyword evidence="3" id="KW-1133">Transmembrane helix</keyword>
<dbReference type="eggNOG" id="arCOG01296">
    <property type="taxonomic scope" value="Archaea"/>
</dbReference>
<keyword evidence="5" id="KW-1185">Reference proteome</keyword>
<dbReference type="InterPro" id="IPR050982">
    <property type="entry name" value="Auxin_biosynth/cation_transpt"/>
</dbReference>
<comment type="caution">
    <text evidence="4">The sequence shown here is derived from an EMBL/GenBank/DDBJ whole genome shotgun (WGS) entry which is preliminary data.</text>
</comment>
<feature type="transmembrane region" description="Helical" evidence="3">
    <location>
        <begin position="324"/>
        <end position="344"/>
    </location>
</feature>
<dbReference type="InParanoid" id="M0CXF5"/>
<dbReference type="GO" id="GO:0004497">
    <property type="term" value="F:monooxygenase activity"/>
    <property type="evidence" value="ECO:0007669"/>
    <property type="project" value="TreeGrafter"/>
</dbReference>
<feature type="region of interest" description="Disordered" evidence="2">
    <location>
        <begin position="360"/>
        <end position="384"/>
    </location>
</feature>
<gene>
    <name evidence="4" type="ORF">C474_17254</name>
</gene>
<dbReference type="RefSeq" id="WP_008389000.1">
    <property type="nucleotide sequence ID" value="NZ_AOIV01000041.1"/>
</dbReference>
<protein>
    <submittedName>
        <fullName evidence="4">FAD-dependent pyridine nucleotide-disulfide oxidoreductase</fullName>
    </submittedName>
</protein>
<evidence type="ECO:0000256" key="3">
    <source>
        <dbReference type="SAM" id="Phobius"/>
    </source>
</evidence>
<reference evidence="4 5" key="1">
    <citation type="journal article" date="2014" name="PLoS Genet.">
        <title>Phylogenetically driven sequencing of extremely halophilic archaea reveals strategies for static and dynamic osmo-response.</title>
        <authorList>
            <person name="Becker E.A."/>
            <person name="Seitzer P.M."/>
            <person name="Tritt A."/>
            <person name="Larsen D."/>
            <person name="Krusor M."/>
            <person name="Yao A.I."/>
            <person name="Wu D."/>
            <person name="Madern D."/>
            <person name="Eisen J.A."/>
            <person name="Darling A.E."/>
            <person name="Facciotti M.T."/>
        </authorList>
    </citation>
    <scope>NUCLEOTIDE SEQUENCE [LARGE SCALE GENOMIC DNA]</scope>
    <source>
        <strain evidence="4 5">JCM 14848</strain>
    </source>
</reference>
<proteinExistence type="predicted"/>
<dbReference type="Proteomes" id="UP000011513">
    <property type="component" value="Unassembled WGS sequence"/>
</dbReference>
<dbReference type="GO" id="GO:0050660">
    <property type="term" value="F:flavin adenine dinucleotide binding"/>
    <property type="evidence" value="ECO:0007669"/>
    <property type="project" value="TreeGrafter"/>
</dbReference>
<organism evidence="4 5">
    <name type="scientific">Halogeometricum pallidum JCM 14848</name>
    <dbReference type="NCBI Taxonomy" id="1227487"/>
    <lineage>
        <taxon>Archaea</taxon>
        <taxon>Methanobacteriati</taxon>
        <taxon>Methanobacteriota</taxon>
        <taxon>Stenosarchaea group</taxon>
        <taxon>Halobacteria</taxon>
        <taxon>Halobacteriales</taxon>
        <taxon>Haloferacaceae</taxon>
        <taxon>Halogeometricum</taxon>
    </lineage>
</organism>
<evidence type="ECO:0000256" key="2">
    <source>
        <dbReference type="SAM" id="MobiDB-lite"/>
    </source>
</evidence>
<dbReference type="AlphaFoldDB" id="M0CXF5"/>
<dbReference type="PANTHER" id="PTHR43539:SF78">
    <property type="entry name" value="FLAVIN-CONTAINING MONOOXYGENASE"/>
    <property type="match status" value="1"/>
</dbReference>
<keyword evidence="3" id="KW-0472">Membrane</keyword>
<dbReference type="PANTHER" id="PTHR43539">
    <property type="entry name" value="FLAVIN-BINDING MONOOXYGENASE-LIKE PROTEIN (AFU_ORTHOLOGUE AFUA_4G09220)"/>
    <property type="match status" value="1"/>
</dbReference>
<evidence type="ECO:0000256" key="1">
    <source>
        <dbReference type="ARBA" id="ARBA00023002"/>
    </source>
</evidence>
<dbReference type="InterPro" id="IPR036188">
    <property type="entry name" value="FAD/NAD-bd_sf"/>
</dbReference>
<keyword evidence="3" id="KW-0812">Transmembrane</keyword>
<dbReference type="SUPFAM" id="SSF51905">
    <property type="entry name" value="FAD/NAD(P)-binding domain"/>
    <property type="match status" value="2"/>
</dbReference>
<dbReference type="PRINTS" id="PR00469">
    <property type="entry name" value="PNDRDTASEII"/>
</dbReference>
<dbReference type="PATRIC" id="fig|1227487.5.peg.3418"/>
<dbReference type="Gene3D" id="3.50.50.60">
    <property type="entry name" value="FAD/NAD(P)-binding domain"/>
    <property type="match status" value="1"/>
</dbReference>
<dbReference type="PRINTS" id="PR00368">
    <property type="entry name" value="FADPNR"/>
</dbReference>
<evidence type="ECO:0000313" key="4">
    <source>
        <dbReference type="EMBL" id="ELZ27117.1"/>
    </source>
</evidence>